<proteinExistence type="predicted"/>
<dbReference type="EMBL" id="JARBHB010000007">
    <property type="protein sequence ID" value="KAJ8879900.1"/>
    <property type="molecule type" value="Genomic_DNA"/>
</dbReference>
<comment type="caution">
    <text evidence="1">The sequence shown here is derived from an EMBL/GenBank/DDBJ whole genome shotgun (WGS) entry which is preliminary data.</text>
</comment>
<reference evidence="1 2" key="1">
    <citation type="submission" date="2023-02" db="EMBL/GenBank/DDBJ databases">
        <title>LHISI_Scaffold_Assembly.</title>
        <authorList>
            <person name="Stuart O.P."/>
            <person name="Cleave R."/>
            <person name="Magrath M.J.L."/>
            <person name="Mikheyev A.S."/>
        </authorList>
    </citation>
    <scope>NUCLEOTIDE SEQUENCE [LARGE SCALE GENOMIC DNA]</scope>
    <source>
        <strain evidence="1">Daus_M_001</strain>
        <tissue evidence="1">Leg muscle</tissue>
    </source>
</reference>
<keyword evidence="2" id="KW-1185">Reference proteome</keyword>
<protein>
    <submittedName>
        <fullName evidence="1">Uncharacterized protein</fullName>
    </submittedName>
</protein>
<name>A0ABQ9H6H5_9NEOP</name>
<sequence length="81" mass="9032">MFCIAVSSLPRGEHVLNFSDAEELINDAELVDPPEEKLELELAISDRLVILLHCVTVPLYLGQFSSSYLRWPDSVQLGCVS</sequence>
<organism evidence="1 2">
    <name type="scientific">Dryococelus australis</name>
    <dbReference type="NCBI Taxonomy" id="614101"/>
    <lineage>
        <taxon>Eukaryota</taxon>
        <taxon>Metazoa</taxon>
        <taxon>Ecdysozoa</taxon>
        <taxon>Arthropoda</taxon>
        <taxon>Hexapoda</taxon>
        <taxon>Insecta</taxon>
        <taxon>Pterygota</taxon>
        <taxon>Neoptera</taxon>
        <taxon>Polyneoptera</taxon>
        <taxon>Phasmatodea</taxon>
        <taxon>Verophasmatodea</taxon>
        <taxon>Anareolatae</taxon>
        <taxon>Phasmatidae</taxon>
        <taxon>Eurycanthinae</taxon>
        <taxon>Dryococelus</taxon>
    </lineage>
</organism>
<gene>
    <name evidence="1" type="ORF">PR048_020520</name>
</gene>
<accession>A0ABQ9H6H5</accession>
<evidence type="ECO:0000313" key="1">
    <source>
        <dbReference type="EMBL" id="KAJ8879900.1"/>
    </source>
</evidence>
<evidence type="ECO:0000313" key="2">
    <source>
        <dbReference type="Proteomes" id="UP001159363"/>
    </source>
</evidence>
<dbReference type="Proteomes" id="UP001159363">
    <property type="component" value="Chromosome 6"/>
</dbReference>